<dbReference type="Gene3D" id="3.20.20.80">
    <property type="entry name" value="Glycosidases"/>
    <property type="match status" value="2"/>
</dbReference>
<keyword evidence="3" id="KW-0378">Hydrolase</keyword>
<comment type="catalytic activity">
    <reaction evidence="6">
        <text>Hydrolysis of (1-&gt;6)-alpha-D-glucosidic linkages in pullulan, amylopectin and glycogen, and in the alpha- and beta-limit dextrins of amylopectin and glycogen.</text>
        <dbReference type="EC" id="3.2.1.41"/>
    </reaction>
</comment>
<dbReference type="GO" id="GO:0005975">
    <property type="term" value="P:carbohydrate metabolic process"/>
    <property type="evidence" value="ECO:0007669"/>
    <property type="project" value="InterPro"/>
</dbReference>
<dbReference type="InterPro" id="IPR004193">
    <property type="entry name" value="Glyco_hydro_13_N"/>
</dbReference>
<dbReference type="InterPro" id="IPR001119">
    <property type="entry name" value="SLH_dom"/>
</dbReference>
<evidence type="ECO:0000256" key="10">
    <source>
        <dbReference type="SAM" id="MobiDB-lite"/>
    </source>
</evidence>
<dbReference type="SUPFAM" id="SSF81296">
    <property type="entry name" value="E set domains"/>
    <property type="match status" value="1"/>
</dbReference>
<evidence type="ECO:0000256" key="8">
    <source>
        <dbReference type="ARBA" id="ARBA00029618"/>
    </source>
</evidence>
<dbReference type="Gene3D" id="2.60.40.10">
    <property type="entry name" value="Immunoglobulins"/>
    <property type="match status" value="4"/>
</dbReference>
<dbReference type="Pfam" id="PF22058">
    <property type="entry name" value="X25_BaPul_like"/>
    <property type="match status" value="2"/>
</dbReference>
<evidence type="ECO:0000256" key="7">
    <source>
        <dbReference type="ARBA" id="ARBA00024062"/>
    </source>
</evidence>
<dbReference type="Proteomes" id="UP000033163">
    <property type="component" value="Chromosome I"/>
</dbReference>
<dbReference type="STRING" id="483937.AMQ84_07730"/>
<dbReference type="InterPro" id="IPR040806">
    <property type="entry name" value="SpuA_C"/>
</dbReference>
<proteinExistence type="inferred from homology"/>
<dbReference type="PANTHER" id="PTHR43002">
    <property type="entry name" value="GLYCOGEN DEBRANCHING ENZYME"/>
    <property type="match status" value="1"/>
</dbReference>
<dbReference type="NCBIfam" id="TIGR02102">
    <property type="entry name" value="pullulan_Gpos"/>
    <property type="match status" value="1"/>
</dbReference>
<dbReference type="CDD" id="cd12962">
    <property type="entry name" value="X25_BaPul_like"/>
    <property type="match status" value="1"/>
</dbReference>
<dbReference type="Pfam" id="PF18033">
    <property type="entry name" value="SpuA_C"/>
    <property type="match status" value="1"/>
</dbReference>
<dbReference type="Pfam" id="PF02368">
    <property type="entry name" value="Big_2"/>
    <property type="match status" value="1"/>
</dbReference>
<dbReference type="Pfam" id="PF02922">
    <property type="entry name" value="CBM_48"/>
    <property type="match status" value="1"/>
</dbReference>
<dbReference type="CDD" id="cd10315">
    <property type="entry name" value="CBM41_pullulanase"/>
    <property type="match status" value="3"/>
</dbReference>
<feature type="region of interest" description="Disordered" evidence="10">
    <location>
        <begin position="2145"/>
        <end position="2181"/>
    </location>
</feature>
<dbReference type="InterPro" id="IPR054409">
    <property type="entry name" value="X25_BaPul-like"/>
</dbReference>
<evidence type="ECO:0000256" key="2">
    <source>
        <dbReference type="ARBA" id="ARBA00022729"/>
    </source>
</evidence>
<dbReference type="InterPro" id="IPR013783">
    <property type="entry name" value="Ig-like_fold"/>
</dbReference>
<keyword evidence="2" id="KW-0732">Signal</keyword>
<dbReference type="Gene3D" id="2.60.40.1080">
    <property type="match status" value="1"/>
</dbReference>
<dbReference type="Pfam" id="PF03714">
    <property type="entry name" value="PUD"/>
    <property type="match status" value="3"/>
</dbReference>
<keyword evidence="4" id="KW-0106">Calcium</keyword>
<evidence type="ECO:0000313" key="13">
    <source>
        <dbReference type="Proteomes" id="UP000033163"/>
    </source>
</evidence>
<dbReference type="RefSeq" id="WP_046502253.1">
    <property type="nucleotide sequence ID" value="NZ_LN831776.1"/>
</dbReference>
<dbReference type="InterPro" id="IPR013784">
    <property type="entry name" value="Carb-bd-like_fold"/>
</dbReference>
<dbReference type="SUPFAM" id="SSF49452">
    <property type="entry name" value="Starch-binding domain-like"/>
    <property type="match status" value="3"/>
</dbReference>
<dbReference type="Gene3D" id="2.60.40.1220">
    <property type="match status" value="1"/>
</dbReference>
<dbReference type="GO" id="GO:0051060">
    <property type="term" value="F:pullulanase activity"/>
    <property type="evidence" value="ECO:0007669"/>
    <property type="project" value="UniProtKB-EC"/>
</dbReference>
<evidence type="ECO:0000256" key="1">
    <source>
        <dbReference type="ARBA" id="ARBA00008061"/>
    </source>
</evidence>
<feature type="domain" description="SLH" evidence="11">
    <location>
        <begin position="2380"/>
        <end position="2443"/>
    </location>
</feature>
<dbReference type="Gene3D" id="2.60.40.1180">
    <property type="entry name" value="Golgi alpha-mannosidase II"/>
    <property type="match status" value="2"/>
</dbReference>
<dbReference type="HOGENOM" id="CLU_000642_0_0_9"/>
<dbReference type="InterPro" id="IPR008964">
    <property type="entry name" value="Invasin/intimin_cell_adhesion"/>
</dbReference>
<dbReference type="EMBL" id="LN831776">
    <property type="protein sequence ID" value="CQR54568.1"/>
    <property type="molecule type" value="Genomic_DNA"/>
</dbReference>
<dbReference type="InterPro" id="IPR017853">
    <property type="entry name" value="GH"/>
</dbReference>
<dbReference type="Gene3D" id="2.60.40.1110">
    <property type="match status" value="3"/>
</dbReference>
<dbReference type="SMART" id="SM00635">
    <property type="entry name" value="BID_2"/>
    <property type="match status" value="1"/>
</dbReference>
<evidence type="ECO:0000256" key="5">
    <source>
        <dbReference type="ARBA" id="ARBA00023295"/>
    </source>
</evidence>
<dbReference type="SMART" id="SM00642">
    <property type="entry name" value="Aamy"/>
    <property type="match status" value="1"/>
</dbReference>
<evidence type="ECO:0000313" key="12">
    <source>
        <dbReference type="EMBL" id="CQR54568.1"/>
    </source>
</evidence>
<feature type="region of interest" description="Disordered" evidence="10">
    <location>
        <begin position="163"/>
        <end position="182"/>
    </location>
</feature>
<feature type="domain" description="SLH" evidence="11">
    <location>
        <begin position="2461"/>
        <end position="2524"/>
    </location>
</feature>
<organism evidence="12 13">
    <name type="scientific">Paenibacillus riograndensis SBR5</name>
    <dbReference type="NCBI Taxonomy" id="1073571"/>
    <lineage>
        <taxon>Bacteria</taxon>
        <taxon>Bacillati</taxon>
        <taxon>Bacillota</taxon>
        <taxon>Bacilli</taxon>
        <taxon>Bacillales</taxon>
        <taxon>Paenibacillaceae</taxon>
        <taxon>Paenibacillus</taxon>
        <taxon>Paenibacillus sonchi group</taxon>
    </lineage>
</organism>
<dbReference type="Pfam" id="PF00395">
    <property type="entry name" value="SLH"/>
    <property type="match status" value="3"/>
</dbReference>
<evidence type="ECO:0000256" key="6">
    <source>
        <dbReference type="ARBA" id="ARBA00023965"/>
    </source>
</evidence>
<dbReference type="InterPro" id="IPR006047">
    <property type="entry name" value="GH13_cat_dom"/>
</dbReference>
<dbReference type="InterPro" id="IPR005323">
    <property type="entry name" value="CBM41_pullulanase"/>
</dbReference>
<dbReference type="InterPro" id="IPR003343">
    <property type="entry name" value="Big_2"/>
</dbReference>
<dbReference type="InterPro" id="IPR014755">
    <property type="entry name" value="Cu-Rt/internalin_Ig-like"/>
</dbReference>
<dbReference type="Pfam" id="PF00128">
    <property type="entry name" value="Alpha-amylase"/>
    <property type="match status" value="3"/>
</dbReference>
<name>A0A0E3WH29_9BACL</name>
<dbReference type="SUPFAM" id="SSF51445">
    <property type="entry name" value="(Trans)glycosidases"/>
    <property type="match status" value="2"/>
</dbReference>
<dbReference type="InterPro" id="IPR013780">
    <property type="entry name" value="Glyco_hydro_b"/>
</dbReference>
<sequence>MKWALWGKKAFSVSMIVVLVCSYFSFYPGSVVNAAASKVVLVGSLQSELSTEAEPAGDWDPAASVTEMTYVDNGLYKFTGRLPAGVYEYKIALNGSWEESYGYGNYTNSAGVNKDGNIQISLAAETSVTFYYNDLTKKIADSTYYTPVEADKLPRLTGTLQTELGDARDSSPADAKATLSDPDLDGVYERSAELPAGEYAYRVYVPGDTPDTDMFYPGGEQKLNLPAASKVTFTYNAQDHGVKASFTVPNAPGAAVPVPEGQLRIHYSRTAGDYAGLGLWMWDDVAAPSAGWPSGATPFPEGQTDAYGAYVDVPLKAGAKKVSFLVVNRSTEAKDGGNKLFMINTPQTNEVWVKEGSDTVTPYEPVVLPADTVRVHYARADSNWSQYGLWLWDEVASEPVTWPGDALPFLAEHTDAYGAYVDVPLKTDAQKIGFLVVNRSSGDKDGGDKTFRLLDRYNQLWIKQGDDHVYVSPFGEQPVSLVSAEILSTRKILLTFTLTDGLDAAGLKSLITVTDKEGTPVPVNAAAIKSTTSVEVDTAAFALEKAPLSVAYSGKNVSASAGWRMIDEMYNYTGDDLGATYHPADQSATLKLWAPMASSVVANVYSKTDAAQQVGQVSLTLGDKGVWSAELKPSDLSKAAAAEDVRGYYYQYEVTNNGVTKPVLDPYAKSMAVFTVDSTGAAGPDGDTVGKAAIVDLSGTNPPDYRAGDIPGYEKREDAVIYEVHVRDFTSDVSIESELGGERWGSYAAFAKKLDYIKSLGITHIQLMPVMAWYNGDETRMTHRESGYSTQNNEYNWGYDPHSYFSPDGAYSQQPADPEERIKELKGLIDAVHEAGMGVILDVVYTHMAKKDFLDDIVPNYYAFQDANGNFVGGFGNNLATSHKMAEKLMVDSVKYWFSEYKIDGMRWDMMGDATYDAVQAAYDAAEAINPKALFIGEGWKTFAGDASDPALAGKGADQAWMDKTDSVGVFSDEFRNELKSGYGSEGEPRFITGGARSIAAIFNNITARPSNIPADDPGDVVPYIEAHDNLTLHDVIAQTIKKDPSIPANELEIQQRIRLGNLLEMTSQGTAFIQAGQEYGRTKQWKAAGVPEQKYTEMKDANGQSFGYFIHDSYDSSDAVNMFDWAKATDEVNYPVQNTTRAYTSGLIQLRKSTDAFRLGDKSLVDTNVNLITAPEIKATDLVIGYKNKATDGTGLYYVFMNGDDAARTLTLSEDLTGGQVLVDNDQAGVTAIPAESQSGFTLTSTSITLDPLTAVVIRKDAAAAVLASLGTDSTGYALQAGSTHQTAVTAKYDDGSARTVTNAAAYISSNPAVAAVTSKGLVKGVKPGTATITITYGGLSAKVNVEVTKEPVDTKRYVQITYVRDDKDYADWNLWVWNTGVKNDQIDFTTFKDGKASVLIEVAPNATSVGFVLRKGTDWNTGKQDYPDDRVIPLTAGEAFTKVNVTSMVKELDIKPVINGPVMKDGTITFRYRDDALFRTDQQETISGVKVKVNGKEYPMAYEAAEEWFSYKLQDVQEGTYKYSFLVTKDGVTEELTDPKNTVNGESVVVYHIPKVAITAEVQPEAINSNENAVVTVKAASEEQVSYVDGYMDLSALGGPEAVKLDTELLQQTVAVKNSVPAGLKSIPITLLDQYGNTHKGTAQIEVKARTYTGGQLDFDWDEARIYFALTDRFKDGDATNNADVDTTHPEAYHGGDFRGMIDSLDYLQKLGINTLWITPVVDNIDFNKGADFGGTQYGYHGYWAKDFTQLDEHLGDMATFKELIEKAHDKGIKIMVDVVLNHAGYGLKAEDNYPGVTAEDKARFDGMLRKDGVSADTDPIKGELAGLPDFKTEDPAVRQTLIGWQTGWLDNARTERGDTIDYFRVDTVKHVDSTTWKAFKNALTAIDPAFKLTGEYFGGTLDNDGGNLHSGQMDGLLDFGFKNAAKDFTDGKISAVDTYLQHREAQMDNTGMMAQFLSSHDENGFLSNYVDGDKSKLKIAAALQITAKGQPVIYYGEELGRSGANSGDLSKGEFSENRGDMPWDQLSAEQGLHDHYQKLLNIRAKYSQIYSKGIRTKLAGSDELGYLAFDKQYDGANIVTAINTKAEAVSVSLPVPFAAQAAVVDEYSGKTYTVSGDQKVRVELPGRGDGGTVILAVVPKVTPTPTPTATASPTPTATPTPTPTATPTPTPEPGNGSGWNPVVTATATPAADTQLINGDSLKNGKDGKVTVELASGKQAALLPLQAAAMLGTNDLVLTMSGLSITLPVQVLRTVQGTLTGADAEGAQILLGAAPLASNAASALVAGLSKDNMSVTAASELYEFRLEVIRKDGKRVPVTSFAEPVKLAFQLKGNPDKALLGVYYLGDNSSLQYAGGSQQGDIITAGVTHFSTYAALVINKAYSDVPAAYWAETAIKSLSAKQVITGVTASEFKPGNPVTRAEFTALLVRALSLQTEGQAASQDVRAGEQSGFTDVKAGEQNGFTDVKEDAWYASYVSAAVRQGVVTGRSNGLFAPDAVISREEMAVMIIRALELKQGKKLEPANGGLRFADASSISSWAAEYVSAAAEQGLLQGRAANKFAPEAWMTRAEAAQVIYRLLGK</sequence>
<dbReference type="InterPro" id="IPR014756">
    <property type="entry name" value="Ig_E-set"/>
</dbReference>
<feature type="domain" description="SLH" evidence="11">
    <location>
        <begin position="2528"/>
        <end position="2583"/>
    </location>
</feature>
<reference evidence="13" key="1">
    <citation type="submission" date="2015-03" db="EMBL/GenBank/DDBJ databases">
        <authorList>
            <person name="Wibberg D."/>
        </authorList>
    </citation>
    <scope>NUCLEOTIDE SEQUENCE [LARGE SCALE GENOMIC DNA]</scope>
</reference>
<dbReference type="GO" id="GO:0030246">
    <property type="term" value="F:carbohydrate binding"/>
    <property type="evidence" value="ECO:0007669"/>
    <property type="project" value="InterPro"/>
</dbReference>
<evidence type="ECO:0000256" key="3">
    <source>
        <dbReference type="ARBA" id="ARBA00022801"/>
    </source>
</evidence>
<feature type="compositionally biased region" description="Pro residues" evidence="10">
    <location>
        <begin position="2159"/>
        <end position="2175"/>
    </location>
</feature>
<evidence type="ECO:0000256" key="4">
    <source>
        <dbReference type="ARBA" id="ARBA00022837"/>
    </source>
</evidence>
<dbReference type="CDD" id="cd02860">
    <property type="entry name" value="E_set_Pullulanase"/>
    <property type="match status" value="1"/>
</dbReference>
<comment type="similarity">
    <text evidence="1">Belongs to the glycosyl hydrolase 13 family.</text>
</comment>
<keyword evidence="5" id="KW-0326">Glycosidase</keyword>
<dbReference type="PATRIC" id="fig|1073571.4.peg.2282"/>
<protein>
    <recommendedName>
        <fullName evidence="7">pullulanase</fullName>
        <ecNumber evidence="7">3.2.1.41</ecNumber>
    </recommendedName>
    <alternativeName>
        <fullName evidence="8">Alpha-dextrin endo-1,6-alpha-glucosidase</fullName>
    </alternativeName>
    <alternativeName>
        <fullName evidence="9">Pullulan 6-glucanohydrolase</fullName>
    </alternativeName>
</protein>
<evidence type="ECO:0000256" key="9">
    <source>
        <dbReference type="ARBA" id="ARBA00031076"/>
    </source>
</evidence>
<dbReference type="InterPro" id="IPR011838">
    <property type="entry name" value="Pullulan_Gpos"/>
</dbReference>
<gene>
    <name evidence="12" type="ORF">PRIO_2159</name>
</gene>
<dbReference type="PROSITE" id="PS51272">
    <property type="entry name" value="SLH"/>
    <property type="match status" value="3"/>
</dbReference>
<dbReference type="EC" id="3.2.1.41" evidence="7"/>
<evidence type="ECO:0000259" key="11">
    <source>
        <dbReference type="PROSITE" id="PS51272"/>
    </source>
</evidence>
<accession>A0A0E3WH29</accession>
<dbReference type="KEGG" id="pri:PRIO_2159"/>
<dbReference type="SUPFAM" id="SSF49373">
    <property type="entry name" value="Invasin/intimin cell-adhesion fragments"/>
    <property type="match status" value="1"/>
</dbReference>
<dbReference type="CDD" id="cd11341">
    <property type="entry name" value="AmyAc_Pullulanase_LD-like"/>
    <property type="match status" value="1"/>
</dbReference>